<protein>
    <recommendedName>
        <fullName evidence="4">Saposin B-type domain-containing protein</fullName>
    </recommendedName>
</protein>
<dbReference type="InterPro" id="IPR007856">
    <property type="entry name" value="SapB_1"/>
</dbReference>
<dbReference type="InterPro" id="IPR051428">
    <property type="entry name" value="Sphingo_Act-Surfact_Prot"/>
</dbReference>
<dbReference type="GO" id="GO:0019216">
    <property type="term" value="P:regulation of lipid metabolic process"/>
    <property type="evidence" value="ECO:0007669"/>
    <property type="project" value="TreeGrafter"/>
</dbReference>
<comment type="function">
    <text evidence="3">Saposin-A and saposin-C stimulate the hydrolysis of glucosylceramide by beta-glucosylceramidase (EC 3.2.1.45) and galactosylceramide by beta-galactosylceramidase (EC 3.2.1.46). Saposin-C apparently acts by combining with the enzyme and acidic lipid to form an activated complex, rather than by solubilizing the substrate.</text>
</comment>
<dbReference type="SUPFAM" id="SSF47862">
    <property type="entry name" value="Saposin"/>
    <property type="match status" value="1"/>
</dbReference>
<dbReference type="GO" id="GO:0060736">
    <property type="term" value="P:prostate gland growth"/>
    <property type="evidence" value="ECO:0007669"/>
    <property type="project" value="TreeGrafter"/>
</dbReference>
<evidence type="ECO:0000256" key="2">
    <source>
        <dbReference type="ARBA" id="ARBA00023180"/>
    </source>
</evidence>
<dbReference type="PANTHER" id="PTHR11480">
    <property type="entry name" value="SAPOSIN-RELATED"/>
    <property type="match status" value="1"/>
</dbReference>
<dbReference type="PANTHER" id="PTHR11480:SF36">
    <property type="entry name" value="PROSAPOSIN"/>
    <property type="match status" value="1"/>
</dbReference>
<accession>A0A8I3WPV1</accession>
<dbReference type="Ensembl" id="ENSCJAT00000134285.1">
    <property type="protein sequence ID" value="ENSCJAP00000079717.1"/>
    <property type="gene ID" value="ENSCJAG00000066969.2"/>
</dbReference>
<evidence type="ECO:0000313" key="5">
    <source>
        <dbReference type="Ensembl" id="ENSCJAP00000079717.1"/>
    </source>
</evidence>
<dbReference type="GO" id="GO:0060742">
    <property type="term" value="P:epithelial cell differentiation involved in prostate gland development"/>
    <property type="evidence" value="ECO:0007669"/>
    <property type="project" value="TreeGrafter"/>
</dbReference>
<reference evidence="5 6" key="1">
    <citation type="submission" date="2009-03" db="EMBL/GenBank/DDBJ databases">
        <authorList>
            <person name="Warren W."/>
            <person name="Ye L."/>
            <person name="Minx P."/>
            <person name="Worley K."/>
            <person name="Gibbs R."/>
            <person name="Wilson R.K."/>
        </authorList>
    </citation>
    <scope>NUCLEOTIDE SEQUENCE [LARGE SCALE GENOMIC DNA]</scope>
</reference>
<dbReference type="SMART" id="SM00741">
    <property type="entry name" value="SapB"/>
    <property type="match status" value="1"/>
</dbReference>
<dbReference type="GO" id="GO:0007193">
    <property type="term" value="P:adenylate cyclase-inhibiting G protein-coupled receptor signaling pathway"/>
    <property type="evidence" value="ECO:0007669"/>
    <property type="project" value="TreeGrafter"/>
</dbReference>
<evidence type="ECO:0000313" key="6">
    <source>
        <dbReference type="Proteomes" id="UP000008225"/>
    </source>
</evidence>
<dbReference type="GO" id="GO:0005764">
    <property type="term" value="C:lysosome"/>
    <property type="evidence" value="ECO:0007669"/>
    <property type="project" value="TreeGrafter"/>
</dbReference>
<dbReference type="InterPro" id="IPR008138">
    <property type="entry name" value="SapB_2"/>
</dbReference>
<dbReference type="Proteomes" id="UP000008225">
    <property type="component" value="Chromosome 2"/>
</dbReference>
<keyword evidence="6" id="KW-1185">Reference proteome</keyword>
<dbReference type="Gene3D" id="1.10.225.10">
    <property type="entry name" value="Saposin-like"/>
    <property type="match status" value="2"/>
</dbReference>
<dbReference type="GeneTree" id="ENSGT00940000156695"/>
<name>A0A8I3WPV1_CALJA</name>
<reference evidence="5" key="2">
    <citation type="submission" date="2025-08" db="UniProtKB">
        <authorList>
            <consortium name="Ensembl"/>
        </authorList>
    </citation>
    <scope>IDENTIFICATION</scope>
</reference>
<feature type="domain" description="Saposin B-type" evidence="4">
    <location>
        <begin position="89"/>
        <end position="170"/>
    </location>
</feature>
<keyword evidence="1" id="KW-1015">Disulfide bond</keyword>
<dbReference type="GO" id="GO:0006629">
    <property type="term" value="P:lipid metabolic process"/>
    <property type="evidence" value="ECO:0007669"/>
    <property type="project" value="InterPro"/>
</dbReference>
<evidence type="ECO:0000256" key="1">
    <source>
        <dbReference type="ARBA" id="ARBA00023157"/>
    </source>
</evidence>
<keyword evidence="2" id="KW-0325">Glycoprotein</keyword>
<dbReference type="Pfam" id="PF03489">
    <property type="entry name" value="SapB_2"/>
    <property type="match status" value="1"/>
</dbReference>
<dbReference type="AlphaFoldDB" id="A0A8I3WPV1"/>
<sequence>MVTDSQTAIWTNSTFVQAMAEHVKEQCDCLGPGMVNMQPKEIFWLIGFCDEVKEMPMQTLVPSKVASKDVIPALELVEPIKKHGVPAKTDVYCEVCEFLVKEVTKLIDNNKTEKEILDALDKMCAKLPKSLSEECQEVVDTYSSSILSILLQEVSAEVVCSMLRLCSSMQLPVLTSEHWVWERMVPLLGRGGPCQH</sequence>
<dbReference type="InterPro" id="IPR011001">
    <property type="entry name" value="Saposin-like"/>
</dbReference>
<dbReference type="FunFam" id="1.10.225.10:FF:000006">
    <property type="entry name" value="prosaposin isoform X2"/>
    <property type="match status" value="1"/>
</dbReference>
<dbReference type="Pfam" id="PF05184">
    <property type="entry name" value="SapB_1"/>
    <property type="match status" value="1"/>
</dbReference>
<dbReference type="OMA" id="ASTECAF"/>
<evidence type="ECO:0000259" key="4">
    <source>
        <dbReference type="PROSITE" id="PS50015"/>
    </source>
</evidence>
<dbReference type="InterPro" id="IPR008139">
    <property type="entry name" value="SaposinB_dom"/>
</dbReference>
<evidence type="ECO:0000256" key="3">
    <source>
        <dbReference type="ARBA" id="ARBA00037150"/>
    </source>
</evidence>
<dbReference type="PROSITE" id="PS50015">
    <property type="entry name" value="SAP_B"/>
    <property type="match status" value="1"/>
</dbReference>
<reference evidence="5" key="3">
    <citation type="submission" date="2025-09" db="UniProtKB">
        <authorList>
            <consortium name="Ensembl"/>
        </authorList>
    </citation>
    <scope>IDENTIFICATION</scope>
</reference>
<proteinExistence type="predicted"/>
<organism evidence="5 6">
    <name type="scientific">Callithrix jacchus</name>
    <name type="common">White-tufted-ear marmoset</name>
    <name type="synonym">Simia Jacchus</name>
    <dbReference type="NCBI Taxonomy" id="9483"/>
    <lineage>
        <taxon>Eukaryota</taxon>
        <taxon>Metazoa</taxon>
        <taxon>Chordata</taxon>
        <taxon>Craniata</taxon>
        <taxon>Vertebrata</taxon>
        <taxon>Euteleostomi</taxon>
        <taxon>Mammalia</taxon>
        <taxon>Eutheria</taxon>
        <taxon>Euarchontoglires</taxon>
        <taxon>Primates</taxon>
        <taxon>Haplorrhini</taxon>
        <taxon>Platyrrhini</taxon>
        <taxon>Cebidae</taxon>
        <taxon>Callitrichinae</taxon>
        <taxon>Callithrix</taxon>
        <taxon>Callithrix</taxon>
    </lineage>
</organism>